<sequence length="189" mass="20466">MLIASKPFELGQELSKVIKFISPNIYELCALGNFFGGTGVSFDEISRLEKQNEVLEFTSEMSRAILPHVDTIVLTLGHHGVVVATKNSPIRGFFREGDCPLYAPTLGSTSGRFYPAEMVPNIVSVSGAGDSFASGFIAAMLRGKSESVCVSVGFEAAKLTLGSPKTVPDHLFDSNHWCWTRALSSKEVF</sequence>
<dbReference type="InterPro" id="IPR011611">
    <property type="entry name" value="PfkB_dom"/>
</dbReference>
<dbReference type="VEuPathDB" id="VectorBase:PPAI008248"/>
<dbReference type="PANTHER" id="PTHR42909">
    <property type="entry name" value="ZGC:136858"/>
    <property type="match status" value="1"/>
</dbReference>
<dbReference type="PANTHER" id="PTHR42909:SF1">
    <property type="entry name" value="CARBOHYDRATE KINASE PFKB DOMAIN-CONTAINING PROTEIN"/>
    <property type="match status" value="1"/>
</dbReference>
<evidence type="ECO:0000256" key="3">
    <source>
        <dbReference type="ARBA" id="ARBA00022777"/>
    </source>
</evidence>
<dbReference type="Gene3D" id="3.40.1190.20">
    <property type="match status" value="1"/>
</dbReference>
<evidence type="ECO:0000259" key="4">
    <source>
        <dbReference type="Pfam" id="PF00294"/>
    </source>
</evidence>
<dbReference type="EMBL" id="AJVK01064228">
    <property type="status" value="NOT_ANNOTATED_CDS"/>
    <property type="molecule type" value="Genomic_DNA"/>
</dbReference>
<keyword evidence="2" id="KW-0479">Metal-binding</keyword>
<reference evidence="5" key="1">
    <citation type="submission" date="2022-08" db="UniProtKB">
        <authorList>
            <consortium name="EnsemblMetazoa"/>
        </authorList>
    </citation>
    <scope>IDENTIFICATION</scope>
    <source>
        <strain evidence="5">Israel</strain>
    </source>
</reference>
<evidence type="ECO:0000256" key="1">
    <source>
        <dbReference type="ARBA" id="ARBA00022679"/>
    </source>
</evidence>
<keyword evidence="3" id="KW-0418">Kinase</keyword>
<dbReference type="Pfam" id="PF00294">
    <property type="entry name" value="PfkB"/>
    <property type="match status" value="1"/>
</dbReference>
<dbReference type="InterPro" id="IPR002173">
    <property type="entry name" value="Carboh/pur_kinase_PfkB_CS"/>
</dbReference>
<dbReference type="EnsemblMetazoa" id="PPAI008248-RA">
    <property type="protein sequence ID" value="PPAI008248-PA"/>
    <property type="gene ID" value="PPAI008248"/>
</dbReference>
<evidence type="ECO:0000313" key="6">
    <source>
        <dbReference type="Proteomes" id="UP000092462"/>
    </source>
</evidence>
<organism evidence="5 6">
    <name type="scientific">Phlebotomus papatasi</name>
    <name type="common">Sandfly</name>
    <dbReference type="NCBI Taxonomy" id="29031"/>
    <lineage>
        <taxon>Eukaryota</taxon>
        <taxon>Metazoa</taxon>
        <taxon>Ecdysozoa</taxon>
        <taxon>Arthropoda</taxon>
        <taxon>Hexapoda</taxon>
        <taxon>Insecta</taxon>
        <taxon>Pterygota</taxon>
        <taxon>Neoptera</taxon>
        <taxon>Endopterygota</taxon>
        <taxon>Diptera</taxon>
        <taxon>Nematocera</taxon>
        <taxon>Psychodoidea</taxon>
        <taxon>Psychodidae</taxon>
        <taxon>Phlebotomus</taxon>
        <taxon>Phlebotomus</taxon>
    </lineage>
</organism>
<dbReference type="GO" id="GO:0016798">
    <property type="term" value="F:hydrolase activity, acting on glycosyl bonds"/>
    <property type="evidence" value="ECO:0007669"/>
    <property type="project" value="TreeGrafter"/>
</dbReference>
<dbReference type="PROSITE" id="PS00584">
    <property type="entry name" value="PFKB_KINASES_2"/>
    <property type="match status" value="1"/>
</dbReference>
<name>A0A1B0GPV9_PHLPP</name>
<dbReference type="InterPro" id="IPR029056">
    <property type="entry name" value="Ribokinase-like"/>
</dbReference>
<dbReference type="VEuPathDB" id="VectorBase:PPAPM1_001326"/>
<dbReference type="Proteomes" id="UP000092462">
    <property type="component" value="Unassembled WGS sequence"/>
</dbReference>
<protein>
    <recommendedName>
        <fullName evidence="4">Carbohydrate kinase PfkB domain-containing protein</fullName>
    </recommendedName>
</protein>
<dbReference type="GO" id="GO:0046872">
    <property type="term" value="F:metal ion binding"/>
    <property type="evidence" value="ECO:0007669"/>
    <property type="project" value="UniProtKB-KW"/>
</dbReference>
<dbReference type="GO" id="GO:0006796">
    <property type="term" value="P:phosphate-containing compound metabolic process"/>
    <property type="evidence" value="ECO:0007669"/>
    <property type="project" value="UniProtKB-ARBA"/>
</dbReference>
<proteinExistence type="predicted"/>
<dbReference type="GO" id="GO:0016301">
    <property type="term" value="F:kinase activity"/>
    <property type="evidence" value="ECO:0007669"/>
    <property type="project" value="UniProtKB-KW"/>
</dbReference>
<evidence type="ECO:0000256" key="2">
    <source>
        <dbReference type="ARBA" id="ARBA00022723"/>
    </source>
</evidence>
<dbReference type="GO" id="GO:0004730">
    <property type="term" value="F:pseudouridylate synthase activity"/>
    <property type="evidence" value="ECO:0007669"/>
    <property type="project" value="TreeGrafter"/>
</dbReference>
<dbReference type="AlphaFoldDB" id="A0A1B0GPV9"/>
<keyword evidence="1" id="KW-0808">Transferase</keyword>
<keyword evidence="6" id="KW-1185">Reference proteome</keyword>
<accession>A0A1B0GPV9</accession>
<dbReference type="GO" id="GO:0005737">
    <property type="term" value="C:cytoplasm"/>
    <property type="evidence" value="ECO:0007669"/>
    <property type="project" value="TreeGrafter"/>
</dbReference>
<dbReference type="SUPFAM" id="SSF53613">
    <property type="entry name" value="Ribokinase-like"/>
    <property type="match status" value="1"/>
</dbReference>
<evidence type="ECO:0000313" key="5">
    <source>
        <dbReference type="EnsemblMetazoa" id="PPAI008248-PA"/>
    </source>
</evidence>
<feature type="domain" description="Carbohydrate kinase PfkB" evidence="4">
    <location>
        <begin position="17"/>
        <end position="166"/>
    </location>
</feature>